<dbReference type="PATRIC" id="fig|68892.8.peg.1674"/>
<dbReference type="NCBIfam" id="NF040523">
    <property type="entry name" value="adhesin_AbpA"/>
    <property type="match status" value="1"/>
</dbReference>
<proteinExistence type="predicted"/>
<evidence type="ECO:0000313" key="3">
    <source>
        <dbReference type="EMBL" id="KXU12528.1"/>
    </source>
</evidence>
<comment type="caution">
    <text evidence="3">The sequence shown here is derived from an EMBL/GenBank/DDBJ whole genome shotgun (WGS) entry which is preliminary data.</text>
</comment>
<feature type="region of interest" description="Disordered" evidence="1">
    <location>
        <begin position="166"/>
        <end position="221"/>
    </location>
</feature>
<dbReference type="NCBIfam" id="NF040524">
    <property type="entry name" value="LPKTxAVK"/>
    <property type="match status" value="1"/>
</dbReference>
<feature type="compositionally biased region" description="Basic and acidic residues" evidence="1">
    <location>
        <begin position="173"/>
        <end position="184"/>
    </location>
</feature>
<name>A0A139RCS7_9STRE</name>
<evidence type="ECO:0000256" key="2">
    <source>
        <dbReference type="SAM" id="SignalP"/>
    </source>
</evidence>
<dbReference type="AlphaFoldDB" id="A0A139RCS7"/>
<protein>
    <submittedName>
        <fullName evidence="3">Choline binding protein A</fullName>
    </submittedName>
</protein>
<feature type="signal peptide" evidence="2">
    <location>
        <begin position="1"/>
        <end position="23"/>
    </location>
</feature>
<sequence length="221" mass="23477">MKKVLLSSVAALAVFSAVAPVFADINGGANTPGAYDQPVTGGGVGDAYNSQTEFVTAQRVNEYIAAHSEDINANKAELDAAKAALATAENAPENFAHNREELLKPYRDAVATAQSKYDAEVARVRNEAIQSLQKKWNTAKKEEGNYYILNETPEQKNARYLKEHGLSNQDATKPADQDATKPEPGKPGATDQAKKADAAAKKAGVDAKAGQKALPKTHAAK</sequence>
<evidence type="ECO:0000256" key="1">
    <source>
        <dbReference type="SAM" id="MobiDB-lite"/>
    </source>
</evidence>
<feature type="chain" id="PRO_5007299070" evidence="2">
    <location>
        <begin position="24"/>
        <end position="221"/>
    </location>
</feature>
<gene>
    <name evidence="3" type="ORF">SINDD18_01530</name>
</gene>
<reference evidence="3 4" key="1">
    <citation type="submission" date="2016-01" db="EMBL/GenBank/DDBJ databases">
        <title>Highly variable Streptococcus oralis are common among viridans streptococci isolated from primates.</title>
        <authorList>
            <person name="Denapaite D."/>
            <person name="Rieger M."/>
            <person name="Koendgen S."/>
            <person name="Brueckner R."/>
            <person name="Ochigava I."/>
            <person name="Kappeler P."/>
            <person name="Maetz-Rensing K."/>
            <person name="Leendertz F."/>
            <person name="Hakenbeck R."/>
        </authorList>
    </citation>
    <scope>NUCLEOTIDE SEQUENCE [LARGE SCALE GENOMIC DNA]</scope>
    <source>
        <strain evidence="3 4">DD18</strain>
    </source>
</reference>
<dbReference type="Pfam" id="PF22224">
    <property type="entry name" value="AbpA-like"/>
    <property type="match status" value="1"/>
</dbReference>
<dbReference type="Proteomes" id="UP000072578">
    <property type="component" value="Unassembled WGS sequence"/>
</dbReference>
<evidence type="ECO:0000313" key="4">
    <source>
        <dbReference type="Proteomes" id="UP000072578"/>
    </source>
</evidence>
<keyword evidence="2" id="KW-0732">Signal</keyword>
<feature type="compositionally biased region" description="Basic and acidic residues" evidence="1">
    <location>
        <begin position="192"/>
        <end position="205"/>
    </location>
</feature>
<dbReference type="EMBL" id="LQZF01000146">
    <property type="protein sequence ID" value="KXU12528.1"/>
    <property type="molecule type" value="Genomic_DNA"/>
</dbReference>
<organism evidence="3 4">
    <name type="scientific">Streptococcus infantis</name>
    <dbReference type="NCBI Taxonomy" id="68892"/>
    <lineage>
        <taxon>Bacteria</taxon>
        <taxon>Bacillati</taxon>
        <taxon>Bacillota</taxon>
        <taxon>Bacilli</taxon>
        <taxon>Lactobacillales</taxon>
        <taxon>Streptococcaceae</taxon>
        <taxon>Streptococcus</taxon>
    </lineage>
</organism>
<dbReference type="InterPro" id="IPR053991">
    <property type="entry name" value="AbpA-like"/>
</dbReference>
<dbReference type="RefSeq" id="WP_061863754.1">
    <property type="nucleotide sequence ID" value="NZ_KQ970822.1"/>
</dbReference>
<accession>A0A139RCS7</accession>